<reference evidence="2" key="1">
    <citation type="journal article" date="2020" name="New Phytol.">
        <title>Comparative genomics reveals dynamic genome evolution in host specialist ectomycorrhizal fungi.</title>
        <authorList>
            <person name="Lofgren L.A."/>
            <person name="Nguyen N.H."/>
            <person name="Vilgalys R."/>
            <person name="Ruytinx J."/>
            <person name="Liao H.L."/>
            <person name="Branco S."/>
            <person name="Kuo A."/>
            <person name="LaButti K."/>
            <person name="Lipzen A."/>
            <person name="Andreopoulos W."/>
            <person name="Pangilinan J."/>
            <person name="Riley R."/>
            <person name="Hundley H."/>
            <person name="Na H."/>
            <person name="Barry K."/>
            <person name="Grigoriev I.V."/>
            <person name="Stajich J.E."/>
            <person name="Kennedy P.G."/>
        </authorList>
    </citation>
    <scope>NUCLEOTIDE SEQUENCE</scope>
    <source>
        <strain evidence="2">FC423</strain>
    </source>
</reference>
<feature type="region of interest" description="Disordered" evidence="1">
    <location>
        <begin position="1"/>
        <end position="20"/>
    </location>
</feature>
<dbReference type="Pfam" id="PF18759">
    <property type="entry name" value="Plavaka"/>
    <property type="match status" value="1"/>
</dbReference>
<sequence length="760" mass="87754">MERRRLRKQQRGLEGTQSGSLPQAYELDDIKVEYHTHSKLPSIVHHFADFSRSCSSEGQVPCNNSPWEPFRTRLDFEVAEIALEAAMTKEQMNRLLDLVHRSASGTDKFTLQSHNKVRSLWEMASQRYTLCQKDVVSVEYDNETHEFEMHYCPLWDWVLDLLQDKQFVRFIDEPWTADAFWNAQSQLQPDAKPLVFILYADKNKLSTFGTAKGYPIVACIANLPVHIHNGNTTPGGGCVVGWLPIASCRGSKHTRKKSFVDFKNTVWYKSFYQLLKSIELDQTWRCLWPLILILSGDYEEHTDSQQVLHTVRAKCMEKEREEDLKVYSLRNVKNLFSKKFLADVNWALSIDRLHMNHEGLWEDHLWKELLFWISDLGWEAATKLDANFDVIPRWPNLMHFKAVMSVNFNDGSFHKDISKLVLFTAQDVLLELKSKIGYLLLRCIHYYLELGIYASFEVHTEETIVAGRATLVTFSELMDISFSDEYITASQPETNKNWNFPKKHMITHIFDNILAKGDVAPQILNYDHWILTSACMHTELDELDDYVQKATNDPETNEPLDIELAADPVVHVHLGSKQGQHSFSDIACAHETDRAFNDFRLKLNGFLDVFLPQNDIPLPDGRALHLRAEDEITEFRFLQVNYESMVDWRMHQDLLQCSPKFYGSPRFDCVIIKTTGKPFIAHLVYLFGCSIGNTHFPLALDVNLGLWHVHTKPQSSSEIILVWSIIRGAALAKDPETNGDYFVMHTVDTDMFLRVKSLQV</sequence>
<organism evidence="2 3">
    <name type="scientific">Suillus discolor</name>
    <dbReference type="NCBI Taxonomy" id="1912936"/>
    <lineage>
        <taxon>Eukaryota</taxon>
        <taxon>Fungi</taxon>
        <taxon>Dikarya</taxon>
        <taxon>Basidiomycota</taxon>
        <taxon>Agaricomycotina</taxon>
        <taxon>Agaricomycetes</taxon>
        <taxon>Agaricomycetidae</taxon>
        <taxon>Boletales</taxon>
        <taxon>Suillineae</taxon>
        <taxon>Suillaceae</taxon>
        <taxon>Suillus</taxon>
    </lineage>
</organism>
<protein>
    <submittedName>
        <fullName evidence="2">Uncharacterized protein</fullName>
    </submittedName>
</protein>
<evidence type="ECO:0000256" key="1">
    <source>
        <dbReference type="SAM" id="MobiDB-lite"/>
    </source>
</evidence>
<dbReference type="AlphaFoldDB" id="A0A9P7JXQ6"/>
<proteinExistence type="predicted"/>
<name>A0A9P7JXQ6_9AGAM</name>
<evidence type="ECO:0000313" key="3">
    <source>
        <dbReference type="Proteomes" id="UP000823399"/>
    </source>
</evidence>
<dbReference type="RefSeq" id="XP_041296621.1">
    <property type="nucleotide sequence ID" value="XM_041439632.1"/>
</dbReference>
<dbReference type="EMBL" id="JABBWM010000009">
    <property type="protein sequence ID" value="KAG2114673.1"/>
    <property type="molecule type" value="Genomic_DNA"/>
</dbReference>
<comment type="caution">
    <text evidence="2">The sequence shown here is derived from an EMBL/GenBank/DDBJ whole genome shotgun (WGS) entry which is preliminary data.</text>
</comment>
<gene>
    <name evidence="2" type="ORF">F5147DRAFT_743848</name>
</gene>
<accession>A0A9P7JXQ6</accession>
<feature type="compositionally biased region" description="Basic residues" evidence="1">
    <location>
        <begin position="1"/>
        <end position="10"/>
    </location>
</feature>
<evidence type="ECO:0000313" key="2">
    <source>
        <dbReference type="EMBL" id="KAG2114673.1"/>
    </source>
</evidence>
<dbReference type="GeneID" id="64701891"/>
<dbReference type="OrthoDB" id="2602687at2759"/>
<dbReference type="InterPro" id="IPR041078">
    <property type="entry name" value="Plavaka"/>
</dbReference>
<dbReference type="Proteomes" id="UP000823399">
    <property type="component" value="Unassembled WGS sequence"/>
</dbReference>
<keyword evidence="3" id="KW-1185">Reference proteome</keyword>